<organism evidence="1 2">
    <name type="scientific">Tetragonisca angustula</name>
    <dbReference type="NCBI Taxonomy" id="166442"/>
    <lineage>
        <taxon>Eukaryota</taxon>
        <taxon>Metazoa</taxon>
        <taxon>Ecdysozoa</taxon>
        <taxon>Arthropoda</taxon>
        <taxon>Hexapoda</taxon>
        <taxon>Insecta</taxon>
        <taxon>Pterygota</taxon>
        <taxon>Neoptera</taxon>
        <taxon>Endopterygota</taxon>
        <taxon>Hymenoptera</taxon>
        <taxon>Apocrita</taxon>
        <taxon>Aculeata</taxon>
        <taxon>Apoidea</taxon>
        <taxon>Anthophila</taxon>
        <taxon>Apidae</taxon>
        <taxon>Tetragonisca</taxon>
    </lineage>
</organism>
<dbReference type="Proteomes" id="UP001432146">
    <property type="component" value="Unassembled WGS sequence"/>
</dbReference>
<dbReference type="AlphaFoldDB" id="A0AAW0Z9T4"/>
<dbReference type="EMBL" id="JAWNGG020000332">
    <property type="protein sequence ID" value="KAK9294305.1"/>
    <property type="molecule type" value="Genomic_DNA"/>
</dbReference>
<gene>
    <name evidence="1" type="ORF">QLX08_011051</name>
</gene>
<protein>
    <submittedName>
        <fullName evidence="1">Uncharacterized protein</fullName>
    </submittedName>
</protein>
<name>A0AAW0Z9T4_9HYME</name>
<accession>A0AAW0Z9T4</accession>
<proteinExistence type="predicted"/>
<evidence type="ECO:0000313" key="2">
    <source>
        <dbReference type="Proteomes" id="UP001432146"/>
    </source>
</evidence>
<sequence length="86" mass="10055">MDYIPLLLSYNGYSGYEENFLHCTVTSPTMNVDNTLCRRVLLLLWFCDFGAQGRNWEMFIFVPNLAMCVQLNECSECNETYSQTEF</sequence>
<reference evidence="1 2" key="1">
    <citation type="submission" date="2024-05" db="EMBL/GenBank/DDBJ databases">
        <title>The nuclear and mitochondrial genome assemblies of Tetragonisca angustula (Apidae: Meliponini), a tiny yet remarkable pollinator in the Neotropics.</title>
        <authorList>
            <person name="Ferrari R."/>
            <person name="Ricardo P.C."/>
            <person name="Dias F.C."/>
            <person name="Araujo N.S."/>
            <person name="Soares D.O."/>
            <person name="Zhou Q.-S."/>
            <person name="Zhu C.-D."/>
            <person name="Coutinho L."/>
            <person name="Airas M.C."/>
            <person name="Batista T.M."/>
        </authorList>
    </citation>
    <scope>NUCLEOTIDE SEQUENCE [LARGE SCALE GENOMIC DNA]</scope>
    <source>
        <strain evidence="1">ASF017062</strain>
        <tissue evidence="1">Abdomen</tissue>
    </source>
</reference>
<keyword evidence="2" id="KW-1185">Reference proteome</keyword>
<comment type="caution">
    <text evidence="1">The sequence shown here is derived from an EMBL/GenBank/DDBJ whole genome shotgun (WGS) entry which is preliminary data.</text>
</comment>
<evidence type="ECO:0000313" key="1">
    <source>
        <dbReference type="EMBL" id="KAK9294305.1"/>
    </source>
</evidence>